<dbReference type="RefSeq" id="WP_183839309.1">
    <property type="nucleotide sequence ID" value="NZ_JACIHU010000002.1"/>
</dbReference>
<dbReference type="Proteomes" id="UP000523431">
    <property type="component" value="Unassembled WGS sequence"/>
</dbReference>
<proteinExistence type="inferred from homology"/>
<evidence type="ECO:0000256" key="2">
    <source>
        <dbReference type="ARBA" id="ARBA00011900"/>
    </source>
</evidence>
<dbReference type="PROSITE" id="PS00092">
    <property type="entry name" value="N6_MTASE"/>
    <property type="match status" value="1"/>
</dbReference>
<keyword evidence="4 10" id="KW-0808">Transferase</keyword>
<dbReference type="EMBL" id="JACIID010000002">
    <property type="protein sequence ID" value="MBB4534848.1"/>
    <property type="molecule type" value="Genomic_DNA"/>
</dbReference>
<dbReference type="GO" id="GO:0008170">
    <property type="term" value="F:N-methyltransferase activity"/>
    <property type="evidence" value="ECO:0007669"/>
    <property type="project" value="InterPro"/>
</dbReference>
<accession>A0A7W6ZEY6</accession>
<comment type="caution">
    <text evidence="10">The sequence shown here is derived from an EMBL/GenBank/DDBJ whole genome shotgun (WGS) entry which is preliminary data.</text>
</comment>
<dbReference type="GO" id="GO:0003677">
    <property type="term" value="F:DNA binding"/>
    <property type="evidence" value="ECO:0007669"/>
    <property type="project" value="InterPro"/>
</dbReference>
<comment type="similarity">
    <text evidence="1">Belongs to the N(4)/N(6)-methyltransferase family.</text>
</comment>
<evidence type="ECO:0000256" key="7">
    <source>
        <dbReference type="SAM" id="MobiDB-lite"/>
    </source>
</evidence>
<dbReference type="InterPro" id="IPR002295">
    <property type="entry name" value="N4/N6-MTase_EcoPI_Mod-like"/>
</dbReference>
<evidence type="ECO:0000259" key="8">
    <source>
        <dbReference type="Pfam" id="PF01555"/>
    </source>
</evidence>
<evidence type="ECO:0000313" key="12">
    <source>
        <dbReference type="Proteomes" id="UP000557344"/>
    </source>
</evidence>
<dbReference type="Proteomes" id="UP000557344">
    <property type="component" value="Unassembled WGS sequence"/>
</dbReference>
<dbReference type="InterPro" id="IPR002941">
    <property type="entry name" value="DNA_methylase_N4/N6"/>
</dbReference>
<gene>
    <name evidence="9" type="ORF">GGE46_001526</name>
    <name evidence="10" type="ORF">GGE57_001584</name>
</gene>
<dbReference type="GO" id="GO:0009007">
    <property type="term" value="F:site-specific DNA-methyltransferase (adenine-specific) activity"/>
    <property type="evidence" value="ECO:0007669"/>
    <property type="project" value="UniProtKB-EC"/>
</dbReference>
<evidence type="ECO:0000313" key="10">
    <source>
        <dbReference type="EMBL" id="MBB4534848.1"/>
    </source>
</evidence>
<dbReference type="GO" id="GO:0032259">
    <property type="term" value="P:methylation"/>
    <property type="evidence" value="ECO:0007669"/>
    <property type="project" value="UniProtKB-KW"/>
</dbReference>
<evidence type="ECO:0000313" key="9">
    <source>
        <dbReference type="EMBL" id="MBB4478958.1"/>
    </source>
</evidence>
<feature type="domain" description="DNA methylase N-4/N-6" evidence="8">
    <location>
        <begin position="122"/>
        <end position="491"/>
    </location>
</feature>
<evidence type="ECO:0000256" key="5">
    <source>
        <dbReference type="ARBA" id="ARBA00022691"/>
    </source>
</evidence>
<evidence type="ECO:0000256" key="6">
    <source>
        <dbReference type="ARBA" id="ARBA00047942"/>
    </source>
</evidence>
<dbReference type="InterPro" id="IPR002052">
    <property type="entry name" value="DNA_methylase_N6_adenine_CS"/>
</dbReference>
<dbReference type="InterPro" id="IPR029063">
    <property type="entry name" value="SAM-dependent_MTases_sf"/>
</dbReference>
<keyword evidence="5" id="KW-0949">S-adenosyl-L-methionine</keyword>
<evidence type="ECO:0000313" key="11">
    <source>
        <dbReference type="Proteomes" id="UP000523431"/>
    </source>
</evidence>
<evidence type="ECO:0000256" key="3">
    <source>
        <dbReference type="ARBA" id="ARBA00022603"/>
    </source>
</evidence>
<dbReference type="PRINTS" id="PR00508">
    <property type="entry name" value="S21N4MTFRASE"/>
</dbReference>
<evidence type="ECO:0000256" key="4">
    <source>
        <dbReference type="ARBA" id="ARBA00022679"/>
    </source>
</evidence>
<dbReference type="Gene3D" id="3.40.50.150">
    <property type="entry name" value="Vaccinia Virus protein VP39"/>
    <property type="match status" value="1"/>
</dbReference>
<dbReference type="EMBL" id="JACIHU010000002">
    <property type="protein sequence ID" value="MBB4478958.1"/>
    <property type="molecule type" value="Genomic_DNA"/>
</dbReference>
<dbReference type="InterPro" id="IPR001091">
    <property type="entry name" value="RM_Methyltransferase"/>
</dbReference>
<dbReference type="PIRSF" id="PIRSF015855">
    <property type="entry name" value="TypeIII_Mtase_mKpnI"/>
    <property type="match status" value="1"/>
</dbReference>
<keyword evidence="3 10" id="KW-0489">Methyltransferase</keyword>
<dbReference type="Pfam" id="PF01555">
    <property type="entry name" value="N6_N4_Mtase"/>
    <property type="match status" value="1"/>
</dbReference>
<reference evidence="11 12" key="1">
    <citation type="submission" date="2020-08" db="EMBL/GenBank/DDBJ databases">
        <title>Genomic Encyclopedia of Type Strains, Phase IV (KMG-V): Genome sequencing to study the core and pangenomes of soil and plant-associated prokaryotes.</title>
        <authorList>
            <person name="Whitman W."/>
        </authorList>
    </citation>
    <scope>NUCLEOTIDE SEQUENCE [LARGE SCALE GENOMIC DNA]</scope>
    <source>
        <strain evidence="9 12">SEMIA 471</strain>
        <strain evidence="10 11">SEMIA 489</strain>
    </source>
</reference>
<sequence>MDKLKMHSPDLTQKNIARMRDLFPGCVTEARDEVTGKLRLAVDFDQLRHALCDSIVEGPQERYRLDWPGKREALTTANAPISNTLRPARGESVEFDTTRNLFIEGDNLETLKLLQETYLGQVKLIYIDPPYNTGKDFIYRDNFTAEKEQFEVEAGEKNAEGGRLVANPDTRGRYHSDWMSMIYARLTVAKRLLKDDGIILVSIDDYEQAALRKLMDQVFGETNFVAQLVWEKGRKNDAKFFSVGHEYMLVFANNLTRLREKQEIWREEKPGARDIWQEFQRLRGLHGEDFKAIEADLSQWYSDLPKSHPAKKWARYKRVDNNGPWRDRDISWPGGDGPRYDVIHPETGLPCEVPEAGWRYSTPQEMQRQIKLGLVEFREDHTQPPFRKAHIRPIPEEADGNQVDSNDIDDESDDETDFATQVRGSYFYKQSQVSVKYLRKLMGAKVFTNPKDHEELAKLIEYVTPHDRSALVMDFFAGSASTAEAVFKANATYGTNHRFIMVQLPEDLQEAEASTTGTAKKTVQAAIKLMKKNGRPSVLSEVSKERVRQAGAAAIAETCDPGWNRDVGFRVLKVDTSSMKDVYYRPDELKQGDLLDMVDNVKEGRTAEDLLFHVLVDWGVDLTLPIRRETVQGKTVFFVDDNALVACFDKGVTEDLVKELAKREPLRVVFRDNGFVSDAVKINVEQIFCQLSPTTDVKSI</sequence>
<dbReference type="AlphaFoldDB" id="A0A7W6ZEY6"/>
<organism evidence="10 11">
    <name type="scientific">Rhizobium etli</name>
    <dbReference type="NCBI Taxonomy" id="29449"/>
    <lineage>
        <taxon>Bacteria</taxon>
        <taxon>Pseudomonadati</taxon>
        <taxon>Pseudomonadota</taxon>
        <taxon>Alphaproteobacteria</taxon>
        <taxon>Hyphomicrobiales</taxon>
        <taxon>Rhizobiaceae</taxon>
        <taxon>Rhizobium/Agrobacterium group</taxon>
        <taxon>Rhizobium</taxon>
    </lineage>
</organism>
<name>A0A7W6ZEY6_RHIET</name>
<dbReference type="EC" id="2.1.1.72" evidence="2"/>
<comment type="catalytic activity">
    <reaction evidence="6">
        <text>a 2'-deoxyadenosine in DNA + S-adenosyl-L-methionine = an N(6)-methyl-2'-deoxyadenosine in DNA + S-adenosyl-L-homocysteine + H(+)</text>
        <dbReference type="Rhea" id="RHEA:15197"/>
        <dbReference type="Rhea" id="RHEA-COMP:12418"/>
        <dbReference type="Rhea" id="RHEA-COMP:12419"/>
        <dbReference type="ChEBI" id="CHEBI:15378"/>
        <dbReference type="ChEBI" id="CHEBI:57856"/>
        <dbReference type="ChEBI" id="CHEBI:59789"/>
        <dbReference type="ChEBI" id="CHEBI:90615"/>
        <dbReference type="ChEBI" id="CHEBI:90616"/>
        <dbReference type="EC" id="2.1.1.72"/>
    </reaction>
</comment>
<evidence type="ECO:0000256" key="1">
    <source>
        <dbReference type="ARBA" id="ARBA00006594"/>
    </source>
</evidence>
<protein>
    <recommendedName>
        <fullName evidence="2">site-specific DNA-methyltransferase (adenine-specific)</fullName>
        <ecNumber evidence="2">2.1.1.72</ecNumber>
    </recommendedName>
</protein>
<dbReference type="SUPFAM" id="SSF53335">
    <property type="entry name" value="S-adenosyl-L-methionine-dependent methyltransferases"/>
    <property type="match status" value="1"/>
</dbReference>
<feature type="region of interest" description="Disordered" evidence="7">
    <location>
        <begin position="393"/>
        <end position="414"/>
    </location>
</feature>